<keyword evidence="3" id="KW-1185">Reference proteome</keyword>
<name>A0ABR5ZRH9_9PROT</name>
<dbReference type="Pfam" id="PF20275">
    <property type="entry name" value="CTD10"/>
    <property type="match status" value="1"/>
</dbReference>
<comment type="caution">
    <text evidence="2">The sequence shown here is derived from an EMBL/GenBank/DDBJ whole genome shotgun (WGS) entry which is preliminary data.</text>
</comment>
<protein>
    <recommendedName>
        <fullName evidence="1">ABC-three component systems C-terminal domain-containing protein</fullName>
    </recommendedName>
</protein>
<gene>
    <name evidence="2" type="ORF">CPA56_02860</name>
</gene>
<evidence type="ECO:0000259" key="1">
    <source>
        <dbReference type="Pfam" id="PF20275"/>
    </source>
</evidence>
<dbReference type="EMBL" id="PDLY01000001">
    <property type="protein sequence ID" value="MBA5726936.1"/>
    <property type="molecule type" value="Genomic_DNA"/>
</dbReference>
<accession>A0ABR5ZRH9</accession>
<dbReference type="Proteomes" id="UP000765338">
    <property type="component" value="Unassembled WGS sequence"/>
</dbReference>
<sequence length="193" mass="22814">MTEEDRNSIKNLIYLCSKHHEEIDKINPDKYSAENLRKMKEDHERRVDNACYSCVGFPELEAVTEYIINSRKTAMTDDTQNEFDKIRLSEKIELNHLTECDHDMIENALQRAYLVKRFIEERAQMDSDFPAMLKAGFREHYYALFLRGKRGHDLFEGMCGYVKRPFLDECGKQYAAQAVLAYLFEACDIFERR</sequence>
<evidence type="ECO:0000313" key="2">
    <source>
        <dbReference type="EMBL" id="MBA5726936.1"/>
    </source>
</evidence>
<organism evidence="2 3">
    <name type="scientific">Bombella mellum</name>
    <dbReference type="NCBI Taxonomy" id="2039288"/>
    <lineage>
        <taxon>Bacteria</taxon>
        <taxon>Pseudomonadati</taxon>
        <taxon>Pseudomonadota</taxon>
        <taxon>Alphaproteobacteria</taxon>
        <taxon>Acetobacterales</taxon>
        <taxon>Acetobacteraceae</taxon>
        <taxon>Bombella</taxon>
    </lineage>
</organism>
<dbReference type="InterPro" id="IPR046919">
    <property type="entry name" value="ABC-3C_CTD10"/>
</dbReference>
<proteinExistence type="predicted"/>
<feature type="domain" description="ABC-three component systems C-terminal" evidence="1">
    <location>
        <begin position="61"/>
        <end position="191"/>
    </location>
</feature>
<evidence type="ECO:0000313" key="3">
    <source>
        <dbReference type="Proteomes" id="UP000765338"/>
    </source>
</evidence>
<reference evidence="2 3" key="1">
    <citation type="submission" date="2017-10" db="EMBL/GenBank/DDBJ databases">
        <authorList>
            <person name="Jakob F."/>
        </authorList>
    </citation>
    <scope>NUCLEOTIDE SEQUENCE [LARGE SCALE GENOMIC DNA]</scope>
    <source>
        <strain evidence="2 3">TMW 2.1889</strain>
    </source>
</reference>